<dbReference type="HOGENOM" id="CLU_859075_0_0_1"/>
<dbReference type="RefSeq" id="XP_005840621.1">
    <property type="nucleotide sequence ID" value="XM_005840564.1"/>
</dbReference>
<organism evidence="2">
    <name type="scientific">Guillardia theta (strain CCMP2712)</name>
    <name type="common">Cryptophyte</name>
    <dbReference type="NCBI Taxonomy" id="905079"/>
    <lineage>
        <taxon>Eukaryota</taxon>
        <taxon>Cryptophyceae</taxon>
        <taxon>Pyrenomonadales</taxon>
        <taxon>Geminigeraceae</taxon>
        <taxon>Guillardia</taxon>
    </lineage>
</organism>
<dbReference type="GeneID" id="17310371"/>
<reference evidence="3" key="3">
    <citation type="submission" date="2015-06" db="UniProtKB">
        <authorList>
            <consortium name="EnsemblProtists"/>
        </authorList>
    </citation>
    <scope>IDENTIFICATION</scope>
</reference>
<evidence type="ECO:0000313" key="2">
    <source>
        <dbReference type="EMBL" id="EKX53641.1"/>
    </source>
</evidence>
<dbReference type="EMBL" id="JH992969">
    <property type="protein sequence ID" value="EKX53641.1"/>
    <property type="molecule type" value="Genomic_DNA"/>
</dbReference>
<protein>
    <recommendedName>
        <fullName evidence="5">VWFD domain-containing protein</fullName>
    </recommendedName>
</protein>
<dbReference type="EnsemblProtists" id="EKX53641">
    <property type="protein sequence ID" value="EKX53641"/>
    <property type="gene ID" value="GUITHDRAFT_100623"/>
</dbReference>
<dbReference type="Proteomes" id="UP000011087">
    <property type="component" value="Unassembled WGS sequence"/>
</dbReference>
<reference evidence="2 4" key="1">
    <citation type="journal article" date="2012" name="Nature">
        <title>Algal genomes reveal evolutionary mosaicism and the fate of nucleomorphs.</title>
        <authorList>
            <consortium name="DOE Joint Genome Institute"/>
            <person name="Curtis B.A."/>
            <person name="Tanifuji G."/>
            <person name="Burki F."/>
            <person name="Gruber A."/>
            <person name="Irimia M."/>
            <person name="Maruyama S."/>
            <person name="Arias M.C."/>
            <person name="Ball S.G."/>
            <person name="Gile G.H."/>
            <person name="Hirakawa Y."/>
            <person name="Hopkins J.F."/>
            <person name="Kuo A."/>
            <person name="Rensing S.A."/>
            <person name="Schmutz J."/>
            <person name="Symeonidi A."/>
            <person name="Elias M."/>
            <person name="Eveleigh R.J."/>
            <person name="Herman E.K."/>
            <person name="Klute M.J."/>
            <person name="Nakayama T."/>
            <person name="Obornik M."/>
            <person name="Reyes-Prieto A."/>
            <person name="Armbrust E.V."/>
            <person name="Aves S.J."/>
            <person name="Beiko R.G."/>
            <person name="Coutinho P."/>
            <person name="Dacks J.B."/>
            <person name="Durnford D.G."/>
            <person name="Fast N.M."/>
            <person name="Green B.R."/>
            <person name="Grisdale C.J."/>
            <person name="Hempel F."/>
            <person name="Henrissat B."/>
            <person name="Hoppner M.P."/>
            <person name="Ishida K."/>
            <person name="Kim E."/>
            <person name="Koreny L."/>
            <person name="Kroth P.G."/>
            <person name="Liu Y."/>
            <person name="Malik S.B."/>
            <person name="Maier U.G."/>
            <person name="McRose D."/>
            <person name="Mock T."/>
            <person name="Neilson J.A."/>
            <person name="Onodera N.T."/>
            <person name="Poole A.M."/>
            <person name="Pritham E.J."/>
            <person name="Richards T.A."/>
            <person name="Rocap G."/>
            <person name="Roy S.W."/>
            <person name="Sarai C."/>
            <person name="Schaack S."/>
            <person name="Shirato S."/>
            <person name="Slamovits C.H."/>
            <person name="Spencer D.F."/>
            <person name="Suzuki S."/>
            <person name="Worden A.Z."/>
            <person name="Zauner S."/>
            <person name="Barry K."/>
            <person name="Bell C."/>
            <person name="Bharti A.K."/>
            <person name="Crow J.A."/>
            <person name="Grimwood J."/>
            <person name="Kramer R."/>
            <person name="Lindquist E."/>
            <person name="Lucas S."/>
            <person name="Salamov A."/>
            <person name="McFadden G.I."/>
            <person name="Lane C.E."/>
            <person name="Keeling P.J."/>
            <person name="Gray M.W."/>
            <person name="Grigoriev I.V."/>
            <person name="Archibald J.M."/>
        </authorList>
    </citation>
    <scope>NUCLEOTIDE SEQUENCE</scope>
    <source>
        <strain evidence="2 4">CCMP2712</strain>
    </source>
</reference>
<evidence type="ECO:0000313" key="4">
    <source>
        <dbReference type="Proteomes" id="UP000011087"/>
    </source>
</evidence>
<evidence type="ECO:0000313" key="3">
    <source>
        <dbReference type="EnsemblProtists" id="EKX53641"/>
    </source>
</evidence>
<keyword evidence="1" id="KW-0732">Signal</keyword>
<evidence type="ECO:0000256" key="1">
    <source>
        <dbReference type="SAM" id="SignalP"/>
    </source>
</evidence>
<gene>
    <name evidence="2" type="ORF">GUITHDRAFT_100623</name>
</gene>
<evidence type="ECO:0008006" key="5">
    <source>
        <dbReference type="Google" id="ProtNLM"/>
    </source>
</evidence>
<proteinExistence type="predicted"/>
<dbReference type="KEGG" id="gtt:GUITHDRAFT_100623"/>
<reference evidence="4" key="2">
    <citation type="submission" date="2012-11" db="EMBL/GenBank/DDBJ databases">
        <authorList>
            <person name="Kuo A."/>
            <person name="Curtis B.A."/>
            <person name="Tanifuji G."/>
            <person name="Burki F."/>
            <person name="Gruber A."/>
            <person name="Irimia M."/>
            <person name="Maruyama S."/>
            <person name="Arias M.C."/>
            <person name="Ball S.G."/>
            <person name="Gile G.H."/>
            <person name="Hirakawa Y."/>
            <person name="Hopkins J.F."/>
            <person name="Rensing S.A."/>
            <person name="Schmutz J."/>
            <person name="Symeonidi A."/>
            <person name="Elias M."/>
            <person name="Eveleigh R.J."/>
            <person name="Herman E.K."/>
            <person name="Klute M.J."/>
            <person name="Nakayama T."/>
            <person name="Obornik M."/>
            <person name="Reyes-Prieto A."/>
            <person name="Armbrust E.V."/>
            <person name="Aves S.J."/>
            <person name="Beiko R.G."/>
            <person name="Coutinho P."/>
            <person name="Dacks J.B."/>
            <person name="Durnford D.G."/>
            <person name="Fast N.M."/>
            <person name="Green B.R."/>
            <person name="Grisdale C."/>
            <person name="Hempe F."/>
            <person name="Henrissat B."/>
            <person name="Hoppner M.P."/>
            <person name="Ishida K.-I."/>
            <person name="Kim E."/>
            <person name="Koreny L."/>
            <person name="Kroth P.G."/>
            <person name="Liu Y."/>
            <person name="Malik S.-B."/>
            <person name="Maier U.G."/>
            <person name="McRose D."/>
            <person name="Mock T."/>
            <person name="Neilson J.A."/>
            <person name="Onodera N.T."/>
            <person name="Poole A.M."/>
            <person name="Pritham E.J."/>
            <person name="Richards T.A."/>
            <person name="Rocap G."/>
            <person name="Roy S.W."/>
            <person name="Sarai C."/>
            <person name="Schaack S."/>
            <person name="Shirato S."/>
            <person name="Slamovits C.H."/>
            <person name="Spencer D.F."/>
            <person name="Suzuki S."/>
            <person name="Worden A.Z."/>
            <person name="Zauner S."/>
            <person name="Barry K."/>
            <person name="Bell C."/>
            <person name="Bharti A.K."/>
            <person name="Crow J.A."/>
            <person name="Grimwood J."/>
            <person name="Kramer R."/>
            <person name="Lindquist E."/>
            <person name="Lucas S."/>
            <person name="Salamov A."/>
            <person name="McFadden G.I."/>
            <person name="Lane C.E."/>
            <person name="Keeling P.J."/>
            <person name="Gray M.W."/>
            <person name="Grigoriev I.V."/>
            <person name="Archibald J.M."/>
        </authorList>
    </citation>
    <scope>NUCLEOTIDE SEQUENCE</scope>
    <source>
        <strain evidence="4">CCMP2712</strain>
    </source>
</reference>
<name>L1JYI5_GUITC</name>
<feature type="signal peptide" evidence="1">
    <location>
        <begin position="1"/>
        <end position="34"/>
    </location>
</feature>
<keyword evidence="4" id="KW-1185">Reference proteome</keyword>
<feature type="chain" id="PRO_5008772084" description="VWFD domain-containing protein" evidence="1">
    <location>
        <begin position="35"/>
        <end position="324"/>
    </location>
</feature>
<accession>L1JYI5</accession>
<sequence length="324" mass="35743">MFMQGMLRSFDQHVSCCLLLIIAVSCGSFHSTETVTPNGSPLGLRRTVFLSRSLRASETRLGLRGGSDEPRAQNSSCCAPSWEVITDISTSYNGSFNCTHVAARFDRDPSDTLVTGGDTQMTVFRNVKNGIGVEIIHGEDHYMCIGFFRFLTSEIFSIVTDLPHMQDFSYDCPGHVAFINGHVTGDFFMAPDFYNAMRAGPGRRFFSEERMMSEGWQAAKSDETGGQGTILYHKDGNWTVMPLSTCIVVKHTQTGDAKLILLEDGFIYLGAKDPHGMFFKPPAAICAFNTCKHVVKTREEGEQMLSGLVCEEDLAAILPNARVT</sequence>
<dbReference type="AlphaFoldDB" id="L1JYI5"/>
<dbReference type="PaxDb" id="55529-EKX53641"/>